<reference evidence="1 2" key="1">
    <citation type="submission" date="2019-06" db="EMBL/GenBank/DDBJ databases">
        <title>A chromosomal-level reference genome of Carpinus fangiana (Coryloideae, Betulaceae).</title>
        <authorList>
            <person name="Yang X."/>
            <person name="Wang Z."/>
            <person name="Zhang L."/>
            <person name="Hao G."/>
            <person name="Liu J."/>
            <person name="Yang Y."/>
        </authorList>
    </citation>
    <scope>NUCLEOTIDE SEQUENCE [LARGE SCALE GENOMIC DNA]</scope>
    <source>
        <strain evidence="1">Cfa_2016G</strain>
        <tissue evidence="1">Leaf</tissue>
    </source>
</reference>
<accession>A0A5N6RU14</accession>
<sequence length="93" mass="10259">MATNTAWHSAANGDRKPRNRLLLITFTLPSWSLTITPKPIRPGVLSDAASQLAFAQPYTGAYHFDSTGALSTARDRSPADMWDATHWDLSRCL</sequence>
<organism evidence="1 2">
    <name type="scientific">Carpinus fangiana</name>
    <dbReference type="NCBI Taxonomy" id="176857"/>
    <lineage>
        <taxon>Eukaryota</taxon>
        <taxon>Viridiplantae</taxon>
        <taxon>Streptophyta</taxon>
        <taxon>Embryophyta</taxon>
        <taxon>Tracheophyta</taxon>
        <taxon>Spermatophyta</taxon>
        <taxon>Magnoliopsida</taxon>
        <taxon>eudicotyledons</taxon>
        <taxon>Gunneridae</taxon>
        <taxon>Pentapetalae</taxon>
        <taxon>rosids</taxon>
        <taxon>fabids</taxon>
        <taxon>Fagales</taxon>
        <taxon>Betulaceae</taxon>
        <taxon>Carpinus</taxon>
    </lineage>
</organism>
<keyword evidence="2" id="KW-1185">Reference proteome</keyword>
<dbReference type="EMBL" id="CM017328">
    <property type="protein sequence ID" value="KAE8124394.1"/>
    <property type="molecule type" value="Genomic_DNA"/>
</dbReference>
<name>A0A5N6RU14_9ROSI</name>
<dbReference type="AlphaFoldDB" id="A0A5N6RU14"/>
<gene>
    <name evidence="1" type="ORF">FH972_019286</name>
</gene>
<protein>
    <submittedName>
        <fullName evidence="1">Uncharacterized protein</fullName>
    </submittedName>
</protein>
<proteinExistence type="predicted"/>
<dbReference type="Proteomes" id="UP000327013">
    <property type="component" value="Chromosome 8"/>
</dbReference>
<evidence type="ECO:0000313" key="2">
    <source>
        <dbReference type="Proteomes" id="UP000327013"/>
    </source>
</evidence>
<evidence type="ECO:0000313" key="1">
    <source>
        <dbReference type="EMBL" id="KAE8124394.1"/>
    </source>
</evidence>